<evidence type="ECO:0000256" key="1">
    <source>
        <dbReference type="ARBA" id="ARBA00022527"/>
    </source>
</evidence>
<gene>
    <name evidence="3" type="ORF">RY831_16385</name>
</gene>
<dbReference type="RefSeq" id="WP_326507459.1">
    <property type="nucleotide sequence ID" value="NZ_JAWIIV010000013.1"/>
</dbReference>
<dbReference type="PANTHER" id="PTHR35526:SF6">
    <property type="entry name" value="SLR1861 PROTEIN"/>
    <property type="match status" value="1"/>
</dbReference>
<keyword evidence="1" id="KW-0723">Serine/threonine-protein kinase</keyword>
<dbReference type="PANTHER" id="PTHR35526">
    <property type="entry name" value="ANTI-SIGMA-F FACTOR RSBW-RELATED"/>
    <property type="match status" value="1"/>
</dbReference>
<feature type="domain" description="Histidine kinase/HSP90-like ATPase" evidence="2">
    <location>
        <begin position="15"/>
        <end position="136"/>
    </location>
</feature>
<keyword evidence="3" id="KW-0067">ATP-binding</keyword>
<organism evidence="3 4">
    <name type="scientific">Noviherbaspirillum album</name>
    <dbReference type="NCBI Taxonomy" id="3080276"/>
    <lineage>
        <taxon>Bacteria</taxon>
        <taxon>Pseudomonadati</taxon>
        <taxon>Pseudomonadota</taxon>
        <taxon>Betaproteobacteria</taxon>
        <taxon>Burkholderiales</taxon>
        <taxon>Oxalobacteraceae</taxon>
        <taxon>Noviherbaspirillum</taxon>
    </lineage>
</organism>
<dbReference type="Pfam" id="PF13581">
    <property type="entry name" value="HATPase_c_2"/>
    <property type="match status" value="1"/>
</dbReference>
<proteinExistence type="predicted"/>
<dbReference type="CDD" id="cd16936">
    <property type="entry name" value="HATPase_RsbW-like"/>
    <property type="match status" value="1"/>
</dbReference>
<protein>
    <submittedName>
        <fullName evidence="3">ATP-binding protein</fullName>
        <ecNumber evidence="3">2.7.13.3</ecNumber>
    </submittedName>
</protein>
<dbReference type="InterPro" id="IPR050267">
    <property type="entry name" value="Anti-sigma-factor_SerPK"/>
</dbReference>
<dbReference type="InterPro" id="IPR003594">
    <property type="entry name" value="HATPase_dom"/>
</dbReference>
<dbReference type="Proteomes" id="UP001352263">
    <property type="component" value="Unassembled WGS sequence"/>
</dbReference>
<keyword evidence="4" id="KW-1185">Reference proteome</keyword>
<dbReference type="Gene3D" id="3.30.565.10">
    <property type="entry name" value="Histidine kinase-like ATPase, C-terminal domain"/>
    <property type="match status" value="1"/>
</dbReference>
<name>A0ABU6JAS7_9BURK</name>
<sequence length="148" mass="16275">MPSPHQFSKMMCSSLDELSVLIEQVRDWGTSCALPDRALWTLCLILDELITNSIVHGYRNAPDRPIEVAIERDGGLIRLQLTDFAPAFNPLTLPASLPGGDIEERQIGGLGIHFVRKMSASLDYDYVDAGNRIRLAINITPDGEARGA</sequence>
<dbReference type="InterPro" id="IPR036890">
    <property type="entry name" value="HATPase_C_sf"/>
</dbReference>
<keyword evidence="1" id="KW-0418">Kinase</keyword>
<dbReference type="SUPFAM" id="SSF55874">
    <property type="entry name" value="ATPase domain of HSP90 chaperone/DNA topoisomerase II/histidine kinase"/>
    <property type="match status" value="1"/>
</dbReference>
<evidence type="ECO:0000313" key="4">
    <source>
        <dbReference type="Proteomes" id="UP001352263"/>
    </source>
</evidence>
<dbReference type="GO" id="GO:0005524">
    <property type="term" value="F:ATP binding"/>
    <property type="evidence" value="ECO:0007669"/>
    <property type="project" value="UniProtKB-KW"/>
</dbReference>
<reference evidence="3 4" key="1">
    <citation type="submission" date="2023-10" db="EMBL/GenBank/DDBJ databases">
        <title>Noviherbaspirillum sp. CPCC 100848 genome assembly.</title>
        <authorList>
            <person name="Li X.Y."/>
            <person name="Fang X.M."/>
        </authorList>
    </citation>
    <scope>NUCLEOTIDE SEQUENCE [LARGE SCALE GENOMIC DNA]</scope>
    <source>
        <strain evidence="3 4">CPCC 100848</strain>
    </source>
</reference>
<evidence type="ECO:0000259" key="2">
    <source>
        <dbReference type="Pfam" id="PF13581"/>
    </source>
</evidence>
<keyword evidence="3" id="KW-0547">Nucleotide-binding</keyword>
<keyword evidence="3" id="KW-0808">Transferase</keyword>
<dbReference type="GO" id="GO:0004673">
    <property type="term" value="F:protein histidine kinase activity"/>
    <property type="evidence" value="ECO:0007669"/>
    <property type="project" value="UniProtKB-EC"/>
</dbReference>
<accession>A0ABU6JAS7</accession>
<comment type="caution">
    <text evidence="3">The sequence shown here is derived from an EMBL/GenBank/DDBJ whole genome shotgun (WGS) entry which is preliminary data.</text>
</comment>
<dbReference type="EC" id="2.7.13.3" evidence="3"/>
<evidence type="ECO:0000313" key="3">
    <source>
        <dbReference type="EMBL" id="MEC4720743.1"/>
    </source>
</evidence>
<dbReference type="EMBL" id="JAWIIV010000013">
    <property type="protein sequence ID" value="MEC4720743.1"/>
    <property type="molecule type" value="Genomic_DNA"/>
</dbReference>